<protein>
    <recommendedName>
        <fullName evidence="5">Transmembrane protein</fullName>
    </recommendedName>
</protein>
<feature type="transmembrane region" description="Helical" evidence="2">
    <location>
        <begin position="369"/>
        <end position="386"/>
    </location>
</feature>
<keyword evidence="2" id="KW-0812">Transmembrane</keyword>
<name>W7TGT4_9STRA</name>
<evidence type="ECO:0000256" key="1">
    <source>
        <dbReference type="SAM" id="MobiDB-lite"/>
    </source>
</evidence>
<gene>
    <name evidence="3" type="ORF">Naga_100025g10</name>
</gene>
<dbReference type="OrthoDB" id="10300770at2759"/>
<evidence type="ECO:0000313" key="3">
    <source>
        <dbReference type="EMBL" id="EWM26230.1"/>
    </source>
</evidence>
<keyword evidence="4" id="KW-1185">Reference proteome</keyword>
<reference evidence="3 4" key="1">
    <citation type="journal article" date="2014" name="Mol. Plant">
        <title>Chromosome Scale Genome Assembly and Transcriptome Profiling of Nannochloropsis gaditana in Nitrogen Depletion.</title>
        <authorList>
            <person name="Corteggiani Carpinelli E."/>
            <person name="Telatin A."/>
            <person name="Vitulo N."/>
            <person name="Forcato C."/>
            <person name="D'Angelo M."/>
            <person name="Schiavon R."/>
            <person name="Vezzi A."/>
            <person name="Giacometti G.M."/>
            <person name="Morosinotto T."/>
            <person name="Valle G."/>
        </authorList>
    </citation>
    <scope>NUCLEOTIDE SEQUENCE [LARGE SCALE GENOMIC DNA]</scope>
    <source>
        <strain evidence="3 4">B-31</strain>
    </source>
</reference>
<feature type="region of interest" description="Disordered" evidence="1">
    <location>
        <begin position="51"/>
        <end position="158"/>
    </location>
</feature>
<keyword evidence="2" id="KW-1133">Transmembrane helix</keyword>
<organism evidence="3 4">
    <name type="scientific">Nannochloropsis gaditana</name>
    <dbReference type="NCBI Taxonomy" id="72520"/>
    <lineage>
        <taxon>Eukaryota</taxon>
        <taxon>Sar</taxon>
        <taxon>Stramenopiles</taxon>
        <taxon>Ochrophyta</taxon>
        <taxon>Eustigmatophyceae</taxon>
        <taxon>Eustigmatales</taxon>
        <taxon>Monodopsidaceae</taxon>
        <taxon>Nannochloropsis</taxon>
    </lineage>
</organism>
<evidence type="ECO:0000256" key="2">
    <source>
        <dbReference type="SAM" id="Phobius"/>
    </source>
</evidence>
<keyword evidence="2" id="KW-0472">Membrane</keyword>
<evidence type="ECO:0000313" key="4">
    <source>
        <dbReference type="Proteomes" id="UP000019335"/>
    </source>
</evidence>
<dbReference type="AlphaFoldDB" id="W7TGT4"/>
<dbReference type="EMBL" id="AZIL01000698">
    <property type="protein sequence ID" value="EWM26230.1"/>
    <property type="molecule type" value="Genomic_DNA"/>
</dbReference>
<feature type="transmembrane region" description="Helical" evidence="2">
    <location>
        <begin position="415"/>
        <end position="435"/>
    </location>
</feature>
<sequence length="583" mass="65673">MTAGSSTQHFHRCFGGKRGAAPGFLAYGNFSSIARLTGCLLVRTLFDTSMTTNKHQKGKHKRHRSQSPIFTSDASTPFSTCASAPSSDRAKTFQDPSDYPHGGGSDSDVKTYADMSGSSKRGVTILPDSAADGISGGKDRAGAKDGKSFPQGRRSSIGQAPAPAIHLHECIAGLFEDGEHSIGRSYTEAALQHWRSLDTERKGQLLSGITREDVYECLRDVEITTQFPVEGEPREETGKAVAQQFLHAMEVQDGVFRFPSAPSLEFVGFFASLERNLLMSMEEENLRNQAAMVGCLLLWRQSWWMYAIIPVVLLLLLENAWCRKARSCLWELLSQSFLRRRRWQPYVRWKVEAYSVAALSIAMASQSKWCYKVTLLFIGLVLFLDYRSASSTSLYADSKALVTVRQLLLHLQKFLLLYLAYHSYVALFTVCLSYFPTFTVLLLSSVYFLAGLGISLFWQIVHDKLLSYFPRWRDSLDAWWQDGRDGLNRAMVLALIAVTVIPYTFYSSWNTIPAWRGTFWRFLSVMVVTNLASVEDLKRTYNAGKESARNVMYRMKRGLKRWSAFSRDGNKAPKTCRKAGKMD</sequence>
<feature type="compositionally biased region" description="Polar residues" evidence="1">
    <location>
        <begin position="66"/>
        <end position="86"/>
    </location>
</feature>
<comment type="caution">
    <text evidence="3">The sequence shown here is derived from an EMBL/GenBank/DDBJ whole genome shotgun (WGS) entry which is preliminary data.</text>
</comment>
<dbReference type="Proteomes" id="UP000019335">
    <property type="component" value="Chromosome 9"/>
</dbReference>
<feature type="transmembrane region" description="Helical" evidence="2">
    <location>
        <begin position="303"/>
        <end position="322"/>
    </location>
</feature>
<feature type="transmembrane region" description="Helical" evidence="2">
    <location>
        <begin position="490"/>
        <end position="506"/>
    </location>
</feature>
<accession>W7TGT4</accession>
<feature type="compositionally biased region" description="Basic and acidic residues" evidence="1">
    <location>
        <begin position="137"/>
        <end position="147"/>
    </location>
</feature>
<feature type="compositionally biased region" description="Basic residues" evidence="1">
    <location>
        <begin position="54"/>
        <end position="65"/>
    </location>
</feature>
<proteinExistence type="predicted"/>
<feature type="transmembrane region" description="Helical" evidence="2">
    <location>
        <begin position="441"/>
        <end position="461"/>
    </location>
</feature>
<evidence type="ECO:0008006" key="5">
    <source>
        <dbReference type="Google" id="ProtNLM"/>
    </source>
</evidence>